<dbReference type="EMBL" id="MU866355">
    <property type="protein sequence ID" value="KAK4173279.1"/>
    <property type="molecule type" value="Genomic_DNA"/>
</dbReference>
<dbReference type="Proteomes" id="UP001302321">
    <property type="component" value="Unassembled WGS sequence"/>
</dbReference>
<reference evidence="1" key="2">
    <citation type="submission" date="2023-05" db="EMBL/GenBank/DDBJ databases">
        <authorList>
            <consortium name="Lawrence Berkeley National Laboratory"/>
            <person name="Steindorff A."/>
            <person name="Hensen N."/>
            <person name="Bonometti L."/>
            <person name="Westerberg I."/>
            <person name="Brannstrom I.O."/>
            <person name="Guillou S."/>
            <person name="Cros-Aarteil S."/>
            <person name="Calhoun S."/>
            <person name="Haridas S."/>
            <person name="Kuo A."/>
            <person name="Mondo S."/>
            <person name="Pangilinan J."/>
            <person name="Riley R."/>
            <person name="Labutti K."/>
            <person name="Andreopoulos B."/>
            <person name="Lipzen A."/>
            <person name="Chen C."/>
            <person name="Yanf M."/>
            <person name="Daum C."/>
            <person name="Ng V."/>
            <person name="Clum A."/>
            <person name="Ohm R."/>
            <person name="Martin F."/>
            <person name="Silar P."/>
            <person name="Natvig D."/>
            <person name="Lalanne C."/>
            <person name="Gautier V."/>
            <person name="Ament-Velasquez S.L."/>
            <person name="Kruys A."/>
            <person name="Hutchinson M.I."/>
            <person name="Powell A.J."/>
            <person name="Barry K."/>
            <person name="Miller A.N."/>
            <person name="Grigoriev I.V."/>
            <person name="Debuchy R."/>
            <person name="Gladieux P."/>
            <person name="Thoren M.H."/>
            <person name="Johannesson H."/>
        </authorList>
    </citation>
    <scope>NUCLEOTIDE SEQUENCE</scope>
    <source>
        <strain evidence="1">CBS 892.96</strain>
    </source>
</reference>
<evidence type="ECO:0000313" key="1">
    <source>
        <dbReference type="EMBL" id="KAK4173279.1"/>
    </source>
</evidence>
<accession>A0AAN6W0Q5</accession>
<gene>
    <name evidence="1" type="ORF">QBC36DRAFT_360380</name>
</gene>
<reference evidence="1" key="1">
    <citation type="journal article" date="2023" name="Mol. Phylogenet. Evol.">
        <title>Genome-scale phylogeny and comparative genomics of the fungal order Sordariales.</title>
        <authorList>
            <person name="Hensen N."/>
            <person name="Bonometti L."/>
            <person name="Westerberg I."/>
            <person name="Brannstrom I.O."/>
            <person name="Guillou S."/>
            <person name="Cros-Aarteil S."/>
            <person name="Calhoun S."/>
            <person name="Haridas S."/>
            <person name="Kuo A."/>
            <person name="Mondo S."/>
            <person name="Pangilinan J."/>
            <person name="Riley R."/>
            <person name="LaButti K."/>
            <person name="Andreopoulos B."/>
            <person name="Lipzen A."/>
            <person name="Chen C."/>
            <person name="Yan M."/>
            <person name="Daum C."/>
            <person name="Ng V."/>
            <person name="Clum A."/>
            <person name="Steindorff A."/>
            <person name="Ohm R.A."/>
            <person name="Martin F."/>
            <person name="Silar P."/>
            <person name="Natvig D.O."/>
            <person name="Lalanne C."/>
            <person name="Gautier V."/>
            <person name="Ament-Velasquez S.L."/>
            <person name="Kruys A."/>
            <person name="Hutchinson M.I."/>
            <person name="Powell A.J."/>
            <person name="Barry K."/>
            <person name="Miller A.N."/>
            <person name="Grigoriev I.V."/>
            <person name="Debuchy R."/>
            <person name="Gladieux P."/>
            <person name="Hiltunen Thoren M."/>
            <person name="Johannesson H."/>
        </authorList>
    </citation>
    <scope>NUCLEOTIDE SEQUENCE</scope>
    <source>
        <strain evidence="1">CBS 892.96</strain>
    </source>
</reference>
<protein>
    <submittedName>
        <fullName evidence="1">Uncharacterized protein</fullName>
    </submittedName>
</protein>
<name>A0AAN6W0Q5_9PEZI</name>
<proteinExistence type="predicted"/>
<dbReference type="AlphaFoldDB" id="A0AAN6W0Q5"/>
<sequence length="216" mass="23944">MLDYPFPAPNPHSSTKSAFHGTLQRASAALAYTYAALVTSLKTFNIPLLTSSSPISKMYTANTLSDYAIDASASHHLQEVDVDRLVEREAYRQATTLALGGNLINVPGHLFDSGHSLFTHEAEPESVSDFECERDLDFSAFNIPTTGRASSYKLHNYPEELPKRPRHLAYPAEDRARLPATIDRVVDLDELHSEFDFTVKCFNITADVLNKGGEKL</sequence>
<comment type="caution">
    <text evidence="1">The sequence shown here is derived from an EMBL/GenBank/DDBJ whole genome shotgun (WGS) entry which is preliminary data.</text>
</comment>
<organism evidence="1 2">
    <name type="scientific">Triangularia setosa</name>
    <dbReference type="NCBI Taxonomy" id="2587417"/>
    <lineage>
        <taxon>Eukaryota</taxon>
        <taxon>Fungi</taxon>
        <taxon>Dikarya</taxon>
        <taxon>Ascomycota</taxon>
        <taxon>Pezizomycotina</taxon>
        <taxon>Sordariomycetes</taxon>
        <taxon>Sordariomycetidae</taxon>
        <taxon>Sordariales</taxon>
        <taxon>Podosporaceae</taxon>
        <taxon>Triangularia</taxon>
    </lineage>
</organism>
<keyword evidence="2" id="KW-1185">Reference proteome</keyword>
<evidence type="ECO:0000313" key="2">
    <source>
        <dbReference type="Proteomes" id="UP001302321"/>
    </source>
</evidence>